<dbReference type="OrthoDB" id="3473305at2759"/>
<accession>A0A4Z1JBN3</accession>
<dbReference type="PANTHER" id="PTHR35910:SF6">
    <property type="entry name" value="2EXR DOMAIN-CONTAINING PROTEIN"/>
    <property type="match status" value="1"/>
</dbReference>
<dbReference type="Proteomes" id="UP000297229">
    <property type="component" value="Unassembled WGS sequence"/>
</dbReference>
<sequence>MASADLPFPEFVADATSAVARLIVGIPSELPLELRRKIWDIYFGPQLGRIIEIEWDPTHPVDKHHGYRATKASSQAPIGLRDPICRDTRDEILRKCQLWHFDNRPEGHEPPSRLTYFDPSIDIVYFGYNTCFGTMCLFVDNLVRAGKQLSRVATRGLVDRNYSCLKDRRSVLDVCCSYVTESALTTVQFPENSLRAEGNYNRQLDLGLKVLHGFHTDKFPNVYNGWPGLREIIICAQYFPPVDENTTLRPPTYAGIQPAKSDMSSFWCIEEIKRGNSQFDNWTKGIQPKFSHACLSKRAEPGRVYDSLTMTEGDVDASVWNTYCEEIVRLSSSHCRIRVTKRNTNIYNRYAYFELYGTEEAIFAVKKACLLKPGSWDEHRMGNHWRRRTDDQLKEWNFNFLRAL</sequence>
<proteinExistence type="predicted"/>
<comment type="caution">
    <text evidence="2">The sequence shown here is derived from an EMBL/GenBank/DDBJ whole genome shotgun (WGS) entry which is preliminary data.</text>
</comment>
<dbReference type="Pfam" id="PF20150">
    <property type="entry name" value="2EXR"/>
    <property type="match status" value="1"/>
</dbReference>
<name>A0A4Z1JBN3_9HELO</name>
<organism evidence="2 3">
    <name type="scientific">Botrytis elliptica</name>
    <dbReference type="NCBI Taxonomy" id="278938"/>
    <lineage>
        <taxon>Eukaryota</taxon>
        <taxon>Fungi</taxon>
        <taxon>Dikarya</taxon>
        <taxon>Ascomycota</taxon>
        <taxon>Pezizomycotina</taxon>
        <taxon>Leotiomycetes</taxon>
        <taxon>Helotiales</taxon>
        <taxon>Sclerotiniaceae</taxon>
        <taxon>Botrytis</taxon>
    </lineage>
</organism>
<protein>
    <recommendedName>
        <fullName evidence="1">2EXR domain-containing protein</fullName>
    </recommendedName>
</protein>
<evidence type="ECO:0000313" key="2">
    <source>
        <dbReference type="EMBL" id="TGO71095.1"/>
    </source>
</evidence>
<dbReference type="InterPro" id="IPR045518">
    <property type="entry name" value="2EXR"/>
</dbReference>
<evidence type="ECO:0000259" key="1">
    <source>
        <dbReference type="Pfam" id="PF20150"/>
    </source>
</evidence>
<feature type="domain" description="2EXR" evidence="1">
    <location>
        <begin position="28"/>
        <end position="124"/>
    </location>
</feature>
<reference evidence="2 3" key="1">
    <citation type="submission" date="2017-12" db="EMBL/GenBank/DDBJ databases">
        <title>Comparative genomics of Botrytis spp.</title>
        <authorList>
            <person name="Valero-Jimenez C.A."/>
            <person name="Tapia P."/>
            <person name="Veloso J."/>
            <person name="Silva-Moreno E."/>
            <person name="Staats M."/>
            <person name="Valdes J.H."/>
            <person name="Van Kan J.A.L."/>
        </authorList>
    </citation>
    <scope>NUCLEOTIDE SEQUENCE [LARGE SCALE GENOMIC DNA]</scope>
    <source>
        <strain evidence="2 3">Be9601</strain>
    </source>
</reference>
<dbReference type="PANTHER" id="PTHR35910">
    <property type="entry name" value="2EXR DOMAIN-CONTAINING PROTEIN"/>
    <property type="match status" value="1"/>
</dbReference>
<dbReference type="EMBL" id="PQXM01000618">
    <property type="protein sequence ID" value="TGO71095.1"/>
    <property type="molecule type" value="Genomic_DNA"/>
</dbReference>
<evidence type="ECO:0000313" key="3">
    <source>
        <dbReference type="Proteomes" id="UP000297229"/>
    </source>
</evidence>
<keyword evidence="3" id="KW-1185">Reference proteome</keyword>
<gene>
    <name evidence="2" type="ORF">BELL_0620g00040</name>
</gene>
<dbReference type="AlphaFoldDB" id="A0A4Z1JBN3"/>